<name>A0A251UGV5_HELAN</name>
<accession>A0A251UGV5</accession>
<dbReference type="InParanoid" id="A0A251UGV5"/>
<dbReference type="AlphaFoldDB" id="A0A251UGV5"/>
<evidence type="ECO:0000313" key="1">
    <source>
        <dbReference type="EMBL" id="OTG22086.1"/>
    </source>
</evidence>
<keyword evidence="2" id="KW-1185">Reference proteome</keyword>
<sequence>MSSNKGSQKLKSRQNGATGHNALEYSLSITKDTRLNQSRSSLGLGFALVIQITRGFAIRPSSWGSQV</sequence>
<gene>
    <name evidence="1" type="ORF">HannXRQ_Chr06g0167651</name>
</gene>
<proteinExistence type="predicted"/>
<dbReference type="EMBL" id="CM007895">
    <property type="protein sequence ID" value="OTG22086.1"/>
    <property type="molecule type" value="Genomic_DNA"/>
</dbReference>
<reference evidence="2" key="1">
    <citation type="journal article" date="2017" name="Nature">
        <title>The sunflower genome provides insights into oil metabolism, flowering and Asterid evolution.</title>
        <authorList>
            <person name="Badouin H."/>
            <person name="Gouzy J."/>
            <person name="Grassa C.J."/>
            <person name="Murat F."/>
            <person name="Staton S.E."/>
            <person name="Cottret L."/>
            <person name="Lelandais-Briere C."/>
            <person name="Owens G.L."/>
            <person name="Carrere S."/>
            <person name="Mayjonade B."/>
            <person name="Legrand L."/>
            <person name="Gill N."/>
            <person name="Kane N.C."/>
            <person name="Bowers J.E."/>
            <person name="Hubner S."/>
            <person name="Bellec A."/>
            <person name="Berard A."/>
            <person name="Berges H."/>
            <person name="Blanchet N."/>
            <person name="Boniface M.C."/>
            <person name="Brunel D."/>
            <person name="Catrice O."/>
            <person name="Chaidir N."/>
            <person name="Claudel C."/>
            <person name="Donnadieu C."/>
            <person name="Faraut T."/>
            <person name="Fievet G."/>
            <person name="Helmstetter N."/>
            <person name="King M."/>
            <person name="Knapp S.J."/>
            <person name="Lai Z."/>
            <person name="Le Paslier M.C."/>
            <person name="Lippi Y."/>
            <person name="Lorenzon L."/>
            <person name="Mandel J.R."/>
            <person name="Marage G."/>
            <person name="Marchand G."/>
            <person name="Marquand E."/>
            <person name="Bret-Mestries E."/>
            <person name="Morien E."/>
            <person name="Nambeesan S."/>
            <person name="Nguyen T."/>
            <person name="Pegot-Espagnet P."/>
            <person name="Pouilly N."/>
            <person name="Raftis F."/>
            <person name="Sallet E."/>
            <person name="Schiex T."/>
            <person name="Thomas J."/>
            <person name="Vandecasteele C."/>
            <person name="Vares D."/>
            <person name="Vear F."/>
            <person name="Vautrin S."/>
            <person name="Crespi M."/>
            <person name="Mangin B."/>
            <person name="Burke J.M."/>
            <person name="Salse J."/>
            <person name="Munos S."/>
            <person name="Vincourt P."/>
            <person name="Rieseberg L.H."/>
            <person name="Langlade N.B."/>
        </authorList>
    </citation>
    <scope>NUCLEOTIDE SEQUENCE [LARGE SCALE GENOMIC DNA]</scope>
    <source>
        <strain evidence="2">cv. SF193</strain>
    </source>
</reference>
<organism evidence="1 2">
    <name type="scientific">Helianthus annuus</name>
    <name type="common">Common sunflower</name>
    <dbReference type="NCBI Taxonomy" id="4232"/>
    <lineage>
        <taxon>Eukaryota</taxon>
        <taxon>Viridiplantae</taxon>
        <taxon>Streptophyta</taxon>
        <taxon>Embryophyta</taxon>
        <taxon>Tracheophyta</taxon>
        <taxon>Spermatophyta</taxon>
        <taxon>Magnoliopsida</taxon>
        <taxon>eudicotyledons</taxon>
        <taxon>Gunneridae</taxon>
        <taxon>Pentapetalae</taxon>
        <taxon>asterids</taxon>
        <taxon>campanulids</taxon>
        <taxon>Asterales</taxon>
        <taxon>Asteraceae</taxon>
        <taxon>Asteroideae</taxon>
        <taxon>Heliantheae alliance</taxon>
        <taxon>Heliantheae</taxon>
        <taxon>Helianthus</taxon>
    </lineage>
</organism>
<evidence type="ECO:0000313" key="2">
    <source>
        <dbReference type="Proteomes" id="UP000215914"/>
    </source>
</evidence>
<protein>
    <submittedName>
        <fullName evidence="1">Uncharacterized protein</fullName>
    </submittedName>
</protein>
<dbReference type="Proteomes" id="UP000215914">
    <property type="component" value="Chromosome 6"/>
</dbReference>